<reference evidence="2 3" key="1">
    <citation type="submission" date="2015-01" db="EMBL/GenBank/DDBJ databases">
        <title>Draft genome of Vibrio mytili type strain CAIM 528.</title>
        <authorList>
            <person name="Gonzalez-Castillo A."/>
            <person name="Gomez-Gil B."/>
            <person name="Enciso-Ibarra J."/>
        </authorList>
    </citation>
    <scope>NUCLEOTIDE SEQUENCE [LARGE SCALE GENOMIC DNA]</scope>
    <source>
        <strain evidence="2 3">CAIM 528</strain>
    </source>
</reference>
<evidence type="ECO:0008006" key="4">
    <source>
        <dbReference type="Google" id="ProtNLM"/>
    </source>
</evidence>
<comment type="caution">
    <text evidence="2">The sequence shown here is derived from an EMBL/GenBank/DDBJ whole genome shotgun (WGS) entry which is preliminary data.</text>
</comment>
<dbReference type="EMBL" id="JXOK01000092">
    <property type="protein sequence ID" value="KIN09201.1"/>
    <property type="molecule type" value="Genomic_DNA"/>
</dbReference>
<organism evidence="2 3">
    <name type="scientific">Vibrio mytili</name>
    <dbReference type="NCBI Taxonomy" id="50718"/>
    <lineage>
        <taxon>Bacteria</taxon>
        <taxon>Pseudomonadati</taxon>
        <taxon>Pseudomonadota</taxon>
        <taxon>Gammaproteobacteria</taxon>
        <taxon>Vibrionales</taxon>
        <taxon>Vibrionaceae</taxon>
        <taxon>Vibrio</taxon>
    </lineage>
</organism>
<dbReference type="Pfam" id="PF07963">
    <property type="entry name" value="N_methyl"/>
    <property type="match status" value="1"/>
</dbReference>
<dbReference type="NCBIfam" id="TIGR02532">
    <property type="entry name" value="IV_pilin_GFxxxE"/>
    <property type="match status" value="1"/>
</dbReference>
<keyword evidence="1" id="KW-0812">Transmembrane</keyword>
<dbReference type="Proteomes" id="UP000031977">
    <property type="component" value="Unassembled WGS sequence"/>
</dbReference>
<protein>
    <recommendedName>
        <fullName evidence="4">MSHA biogenesis protein MshO</fullName>
    </recommendedName>
</protein>
<evidence type="ECO:0000313" key="2">
    <source>
        <dbReference type="EMBL" id="KIN09201.1"/>
    </source>
</evidence>
<keyword evidence="1" id="KW-1133">Transmembrane helix</keyword>
<feature type="transmembrane region" description="Helical" evidence="1">
    <location>
        <begin position="12"/>
        <end position="33"/>
    </location>
</feature>
<keyword evidence="3" id="KW-1185">Reference proteome</keyword>
<gene>
    <name evidence="2" type="ORF">SU60_20820</name>
</gene>
<name>A0A0C3HM43_9VIBR</name>
<dbReference type="STRING" id="50718.SU60_20820"/>
<dbReference type="RefSeq" id="WP_041157205.1">
    <property type="nucleotide sequence ID" value="NZ_CBCRVP010000028.1"/>
</dbReference>
<keyword evidence="1" id="KW-0472">Membrane</keyword>
<dbReference type="InterPro" id="IPR012902">
    <property type="entry name" value="N_methyl_site"/>
</dbReference>
<evidence type="ECO:0000313" key="3">
    <source>
        <dbReference type="Proteomes" id="UP000031977"/>
    </source>
</evidence>
<accession>A0A0C3HM43</accession>
<dbReference type="AlphaFoldDB" id="A0A0C3HM43"/>
<evidence type="ECO:0000256" key="1">
    <source>
        <dbReference type="SAM" id="Phobius"/>
    </source>
</evidence>
<dbReference type="OrthoDB" id="9788802at2"/>
<sequence>MKIRGFTLMEMIITIVIGSVIMLGIAGYVRLGFKGYSDTIDRQRLQTQAQFVIEKMSREIRHAVPNSFEVTQGGRCLSFFPTSLAGFYSRQGVDTIEFLIGNIKADNSSYDRVPDDLRMIINPSYADDFYNSTSDMDVGGEEKNSSTDVFTINKGSAFSSDSVSSRFYLFHPNLGVRYCWKEQNKVIERGNISVSSHDDMVDVKTISANVSSAAFEFQLRALQSGGIVHMDFVFEQDGERSAYQQDVQVLNVP</sequence>
<proteinExistence type="predicted"/>